<evidence type="ECO:0000256" key="2">
    <source>
        <dbReference type="ARBA" id="ARBA00022553"/>
    </source>
</evidence>
<dbReference type="Gene3D" id="1.20.58.900">
    <property type="match status" value="1"/>
</dbReference>
<keyword evidence="8" id="KW-0072">Autophagy</keyword>
<evidence type="ECO:0000313" key="13">
    <source>
        <dbReference type="EnsemblMetazoa" id="XP_019765167.1"/>
    </source>
</evidence>
<feature type="region of interest" description="Disordered" evidence="9">
    <location>
        <begin position="380"/>
        <end position="405"/>
    </location>
</feature>
<reference evidence="12 14" key="1">
    <citation type="journal article" date="2013" name="Genome Biol.">
        <title>Draft genome of the mountain pine beetle, Dendroctonus ponderosae Hopkins, a major forest pest.</title>
        <authorList>
            <person name="Keeling C.I."/>
            <person name="Yuen M.M."/>
            <person name="Liao N.Y."/>
            <person name="Docking T.R."/>
            <person name="Chan S.K."/>
            <person name="Taylor G.A."/>
            <person name="Palmquist D.L."/>
            <person name="Jackman S.D."/>
            <person name="Nguyen A."/>
            <person name="Li M."/>
            <person name="Henderson H."/>
            <person name="Janes J.K."/>
            <person name="Zhao Y."/>
            <person name="Pandoh P."/>
            <person name="Moore R."/>
            <person name="Sperling F.A."/>
            <person name="Huber D.P."/>
            <person name="Birol I."/>
            <person name="Jones S.J."/>
            <person name="Bohlmann J."/>
        </authorList>
    </citation>
    <scope>NUCLEOTIDE SEQUENCE</scope>
</reference>
<feature type="region of interest" description="Disordered" evidence="9">
    <location>
        <begin position="279"/>
        <end position="346"/>
    </location>
</feature>
<dbReference type="SMART" id="SM01175">
    <property type="entry name" value="DUF4206"/>
    <property type="match status" value="1"/>
</dbReference>
<dbReference type="OrthoDB" id="62364at2759"/>
<name>N6T901_DENPD</name>
<dbReference type="InterPro" id="IPR037213">
    <property type="entry name" value="Run_dom_sf"/>
</dbReference>
<dbReference type="SUPFAM" id="SSF140741">
    <property type="entry name" value="RUN domain-like"/>
    <property type="match status" value="1"/>
</dbReference>
<evidence type="ECO:0000256" key="9">
    <source>
        <dbReference type="SAM" id="MobiDB-lite"/>
    </source>
</evidence>
<keyword evidence="6" id="KW-0863">Zinc-finger</keyword>
<dbReference type="CDD" id="cd00029">
    <property type="entry name" value="C1"/>
    <property type="match status" value="1"/>
</dbReference>
<keyword evidence="2" id="KW-0597">Phosphoprotein</keyword>
<feature type="compositionally biased region" description="Low complexity" evidence="9">
    <location>
        <begin position="392"/>
        <end position="405"/>
    </location>
</feature>
<gene>
    <name evidence="13" type="primary">109540991</name>
    <name evidence="12" type="ORF">YQE_09161</name>
</gene>
<dbReference type="CDD" id="cd17679">
    <property type="entry name" value="RUN_PLEKHM1"/>
    <property type="match status" value="1"/>
</dbReference>
<dbReference type="InterPro" id="IPR002219">
    <property type="entry name" value="PKC_DAG/PE"/>
</dbReference>
<feature type="non-terminal residue" evidence="12">
    <location>
        <position position="1"/>
    </location>
</feature>
<dbReference type="EMBL" id="KB741077">
    <property type="protein sequence ID" value="ENN74188.1"/>
    <property type="molecule type" value="Genomic_DNA"/>
</dbReference>
<dbReference type="InterPro" id="IPR025258">
    <property type="entry name" value="RH_dom"/>
</dbReference>
<dbReference type="EnsemblMetazoa" id="XM_019909611.1">
    <property type="protein sequence ID" value="XP_019765170.1"/>
    <property type="gene ID" value="LOC109540991"/>
</dbReference>
<dbReference type="EnsemblMetazoa" id="XM_019909612.1">
    <property type="protein sequence ID" value="XP_019765171.1"/>
    <property type="gene ID" value="LOC109540991"/>
</dbReference>
<organism evidence="12">
    <name type="scientific">Dendroctonus ponderosae</name>
    <name type="common">Mountain pine beetle</name>
    <dbReference type="NCBI Taxonomy" id="77166"/>
    <lineage>
        <taxon>Eukaryota</taxon>
        <taxon>Metazoa</taxon>
        <taxon>Ecdysozoa</taxon>
        <taxon>Arthropoda</taxon>
        <taxon>Hexapoda</taxon>
        <taxon>Insecta</taxon>
        <taxon>Pterygota</taxon>
        <taxon>Neoptera</taxon>
        <taxon>Endopterygota</taxon>
        <taxon>Coleoptera</taxon>
        <taxon>Polyphaga</taxon>
        <taxon>Cucujiformia</taxon>
        <taxon>Curculionidae</taxon>
        <taxon>Scolytinae</taxon>
        <taxon>Dendroctonus</taxon>
    </lineage>
</organism>
<evidence type="ECO:0000259" key="10">
    <source>
        <dbReference type="PROSITE" id="PS50081"/>
    </source>
</evidence>
<dbReference type="OMA" id="TCREPII"/>
<dbReference type="PROSITE" id="PS50826">
    <property type="entry name" value="RUN"/>
    <property type="match status" value="1"/>
</dbReference>
<evidence type="ECO:0000256" key="3">
    <source>
        <dbReference type="ARBA" id="ARBA00022723"/>
    </source>
</evidence>
<dbReference type="SMART" id="SM00593">
    <property type="entry name" value="RUN"/>
    <property type="match status" value="1"/>
</dbReference>
<dbReference type="EnsemblMetazoa" id="XM_019909614.1">
    <property type="protein sequence ID" value="XP_019765173.1"/>
    <property type="gene ID" value="LOC109540991"/>
</dbReference>
<proteinExistence type="predicted"/>
<dbReference type="AlphaFoldDB" id="N6T901"/>
<dbReference type="GO" id="GO:0005770">
    <property type="term" value="C:late endosome"/>
    <property type="evidence" value="ECO:0007669"/>
    <property type="project" value="UniProtKB-SubCell"/>
</dbReference>
<dbReference type="EnsemblMetazoa" id="XM_019909613.1">
    <property type="protein sequence ID" value="XP_019765172.1"/>
    <property type="gene ID" value="LOC109540991"/>
</dbReference>
<evidence type="ECO:0000259" key="11">
    <source>
        <dbReference type="PROSITE" id="PS50826"/>
    </source>
</evidence>
<reference evidence="13" key="2">
    <citation type="submission" date="2024-08" db="UniProtKB">
        <authorList>
            <consortium name="EnsemblMetazoa"/>
        </authorList>
    </citation>
    <scope>IDENTIFICATION</scope>
</reference>
<feature type="compositionally biased region" description="Polar residues" evidence="9">
    <location>
        <begin position="284"/>
        <end position="302"/>
    </location>
</feature>
<evidence type="ECO:0000256" key="7">
    <source>
        <dbReference type="ARBA" id="ARBA00022833"/>
    </source>
</evidence>
<keyword evidence="14" id="KW-1185">Reference proteome</keyword>
<evidence type="ECO:0000256" key="8">
    <source>
        <dbReference type="ARBA" id="ARBA00023006"/>
    </source>
</evidence>
<sequence length="658" mass="74626">MNKFLKSGRSPSRGKDDILKKSITSNLSNTIKEIQYACIEEGKGNKVIDVTDVANEFCTIVEAVFLHGLRDSMTHRFRKAMARLDERPPPPDFWAPLLIISHKQIIDQITHLSQITSEVGYCRAWIRIALNDCLLSSYLLTIRQDASAMKSYYNPTAFIRDNDMLDVAQRLIEGVEGIKTFTMPINSSLLNTWPSQSLVWAGIWFPTLKNTPLAPCDDVAMIIEEDSKLQGQEEVSDTASLCSAMSFGSQTSSLRQVVALSEDEVLKIILAKDDNAENAAELPHSTSHANSELKQNTKCVDSSKNRHMGNSLDREGWSFDETQHEDADRGSKGETEQPANTEMSKSMEGSFTALVENYNMVGGSYIRTPDIKGMWQKFEDERMKESSPSPPECTSSVSASSSPVRSETTSLASQVFKIAGEKGLDVQNFECAGCKSCLDEQNYKVCHYTGEYFCNACMSVEEVTIPARMIHNWDFKVYPVSQKSFNYLNEVKDYPMINFKSLNPYIYGAVEEMAELQVLRNQLNFLRAYLYTCREPIIEQLQKQMWPREYMYEHIHQYSITDLHDIQSGTLASQLQKVVKFGRDHVFSCWLCSQKGFVCEVCNNPKSLFPFDVENVFRCDLCNAVYHKNCLNSSKPCRKCERRKKREDLPLDGAICPE</sequence>
<accession>N6T901</accession>
<dbReference type="GO" id="GO:0008270">
    <property type="term" value="F:zinc ion binding"/>
    <property type="evidence" value="ECO:0007669"/>
    <property type="project" value="UniProtKB-KW"/>
</dbReference>
<dbReference type="InterPro" id="IPR051366">
    <property type="entry name" value="DEF8"/>
</dbReference>
<dbReference type="KEGG" id="dpa:109540991"/>
<feature type="domain" description="Phorbol-ester/DAG-type" evidence="10">
    <location>
        <begin position="584"/>
        <end position="637"/>
    </location>
</feature>
<dbReference type="InterPro" id="IPR047326">
    <property type="entry name" value="RUN_PLEKHM1"/>
</dbReference>
<dbReference type="EnsemblMetazoa" id="XM_019909609.1">
    <property type="protein sequence ID" value="XP_019765168.1"/>
    <property type="gene ID" value="LOC109540991"/>
</dbReference>
<evidence type="ECO:0000313" key="12">
    <source>
        <dbReference type="EMBL" id="ENN74188.1"/>
    </source>
</evidence>
<keyword evidence="4" id="KW-0677">Repeat</keyword>
<protein>
    <recommendedName>
        <fullName evidence="15">RUN domain-containing protein</fullName>
    </recommendedName>
</protein>
<dbReference type="EnsemblMetazoa" id="XM_019909608.1">
    <property type="protein sequence ID" value="XP_019765167.1"/>
    <property type="gene ID" value="LOC109540991"/>
</dbReference>
<dbReference type="PANTHER" id="PTHR12326:SF12">
    <property type="entry name" value="PLECKSTRIN HOMOLOGY AND RUN DOMAIN CONTAINING M1"/>
    <property type="match status" value="1"/>
</dbReference>
<dbReference type="EnsemblMetazoa" id="XM_019909610.1">
    <property type="protein sequence ID" value="XP_019765169.1"/>
    <property type="gene ID" value="LOC109540991"/>
</dbReference>
<dbReference type="GO" id="GO:0006914">
    <property type="term" value="P:autophagy"/>
    <property type="evidence" value="ECO:0007669"/>
    <property type="project" value="UniProtKB-KW"/>
</dbReference>
<feature type="compositionally biased region" description="Polar residues" evidence="9">
    <location>
        <begin position="337"/>
        <end position="346"/>
    </location>
</feature>
<dbReference type="Pfam" id="PF02759">
    <property type="entry name" value="RUN"/>
    <property type="match status" value="1"/>
</dbReference>
<dbReference type="HOGENOM" id="CLU_015543_1_0_1"/>
<evidence type="ECO:0000256" key="6">
    <source>
        <dbReference type="ARBA" id="ARBA00022771"/>
    </source>
</evidence>
<comment type="subcellular location">
    <subcellularLocation>
        <location evidence="1">Late endosome</location>
    </subcellularLocation>
</comment>
<evidence type="ECO:0008006" key="15">
    <source>
        <dbReference type="Google" id="ProtNLM"/>
    </source>
</evidence>
<feature type="compositionally biased region" description="Basic and acidic residues" evidence="9">
    <location>
        <begin position="312"/>
        <end position="335"/>
    </location>
</feature>
<dbReference type="InterPro" id="IPR004012">
    <property type="entry name" value="Run_dom"/>
</dbReference>
<feature type="domain" description="RUN" evidence="11">
    <location>
        <begin position="48"/>
        <end position="188"/>
    </location>
</feature>
<dbReference type="Pfam" id="PF13901">
    <property type="entry name" value="RH_dom"/>
    <property type="match status" value="1"/>
</dbReference>
<dbReference type="PANTHER" id="PTHR12326">
    <property type="entry name" value="PLECKSTRIN HOMOLOGY DOMAIN CONTAINING PROTEIN"/>
    <property type="match status" value="1"/>
</dbReference>
<evidence type="ECO:0000256" key="4">
    <source>
        <dbReference type="ARBA" id="ARBA00022737"/>
    </source>
</evidence>
<evidence type="ECO:0000313" key="14">
    <source>
        <dbReference type="Proteomes" id="UP000019118"/>
    </source>
</evidence>
<keyword evidence="5" id="KW-0967">Endosome</keyword>
<keyword evidence="7" id="KW-0862">Zinc</keyword>
<keyword evidence="3" id="KW-0479">Metal-binding</keyword>
<dbReference type="PROSITE" id="PS50081">
    <property type="entry name" value="ZF_DAG_PE_2"/>
    <property type="match status" value="1"/>
</dbReference>
<evidence type="ECO:0000256" key="5">
    <source>
        <dbReference type="ARBA" id="ARBA00022753"/>
    </source>
</evidence>
<dbReference type="Proteomes" id="UP000019118">
    <property type="component" value="Unassembled WGS sequence"/>
</dbReference>
<evidence type="ECO:0000256" key="1">
    <source>
        <dbReference type="ARBA" id="ARBA00004603"/>
    </source>
</evidence>